<dbReference type="OrthoDB" id="10266980at2759"/>
<protein>
    <submittedName>
        <fullName evidence="1">Metallo-dependent hydrolase</fullName>
    </submittedName>
</protein>
<dbReference type="GeneID" id="63822461"/>
<dbReference type="SUPFAM" id="SSF51556">
    <property type="entry name" value="Metallo-dependent hydrolases"/>
    <property type="match status" value="1"/>
</dbReference>
<organism evidence="1 2">
    <name type="scientific">Laetiporus sulphureus 93-53</name>
    <dbReference type="NCBI Taxonomy" id="1314785"/>
    <lineage>
        <taxon>Eukaryota</taxon>
        <taxon>Fungi</taxon>
        <taxon>Dikarya</taxon>
        <taxon>Basidiomycota</taxon>
        <taxon>Agaricomycotina</taxon>
        <taxon>Agaricomycetes</taxon>
        <taxon>Polyporales</taxon>
        <taxon>Laetiporus</taxon>
    </lineage>
</organism>
<dbReference type="Proteomes" id="UP000076871">
    <property type="component" value="Unassembled WGS sequence"/>
</dbReference>
<dbReference type="PANTHER" id="PTHR32027">
    <property type="entry name" value="CYTOSINE DEAMINASE"/>
    <property type="match status" value="1"/>
</dbReference>
<accession>A0A165HR44</accession>
<evidence type="ECO:0000313" key="2">
    <source>
        <dbReference type="Proteomes" id="UP000076871"/>
    </source>
</evidence>
<dbReference type="EMBL" id="KV427606">
    <property type="protein sequence ID" value="KZT12071.1"/>
    <property type="molecule type" value="Genomic_DNA"/>
</dbReference>
<keyword evidence="1" id="KW-0378">Hydrolase</keyword>
<name>A0A165HR44_9APHY</name>
<keyword evidence="2" id="KW-1185">Reference proteome</keyword>
<gene>
    <name evidence="1" type="ORF">LAESUDRAFT_670375</name>
</gene>
<proteinExistence type="predicted"/>
<dbReference type="RefSeq" id="XP_040769719.1">
    <property type="nucleotide sequence ID" value="XM_040905431.1"/>
</dbReference>
<dbReference type="InterPro" id="IPR052349">
    <property type="entry name" value="Metallo-hydrolase_Enzymes"/>
</dbReference>
<dbReference type="PANTHER" id="PTHR32027:SF0">
    <property type="entry name" value="CYTOSINE DEAMINASE"/>
    <property type="match status" value="1"/>
</dbReference>
<dbReference type="STRING" id="1314785.A0A165HR44"/>
<dbReference type="AlphaFoldDB" id="A0A165HR44"/>
<dbReference type="InParanoid" id="A0A165HR44"/>
<dbReference type="Gene3D" id="3.20.20.140">
    <property type="entry name" value="Metal-dependent hydrolases"/>
    <property type="match status" value="1"/>
</dbReference>
<evidence type="ECO:0000313" key="1">
    <source>
        <dbReference type="EMBL" id="KZT12071.1"/>
    </source>
</evidence>
<reference evidence="1 2" key="1">
    <citation type="journal article" date="2016" name="Mol. Biol. Evol.">
        <title>Comparative Genomics of Early-Diverging Mushroom-Forming Fungi Provides Insights into the Origins of Lignocellulose Decay Capabilities.</title>
        <authorList>
            <person name="Nagy L.G."/>
            <person name="Riley R."/>
            <person name="Tritt A."/>
            <person name="Adam C."/>
            <person name="Daum C."/>
            <person name="Floudas D."/>
            <person name="Sun H."/>
            <person name="Yadav J.S."/>
            <person name="Pangilinan J."/>
            <person name="Larsson K.H."/>
            <person name="Matsuura K."/>
            <person name="Barry K."/>
            <person name="Labutti K."/>
            <person name="Kuo R."/>
            <person name="Ohm R.A."/>
            <person name="Bhattacharya S.S."/>
            <person name="Shirouzu T."/>
            <person name="Yoshinaga Y."/>
            <person name="Martin F.M."/>
            <person name="Grigoriev I.V."/>
            <person name="Hibbett D.S."/>
        </authorList>
    </citation>
    <scope>NUCLEOTIDE SEQUENCE [LARGE SCALE GENOMIC DNA]</scope>
    <source>
        <strain evidence="1 2">93-53</strain>
    </source>
</reference>
<dbReference type="GO" id="GO:0016814">
    <property type="term" value="F:hydrolase activity, acting on carbon-nitrogen (but not peptide) bonds, in cyclic amidines"/>
    <property type="evidence" value="ECO:0007669"/>
    <property type="project" value="TreeGrafter"/>
</dbReference>
<dbReference type="InterPro" id="IPR032466">
    <property type="entry name" value="Metal_Hydrolase"/>
</dbReference>
<sequence length="446" mass="49057">MLIIRNVYLAHDDHKMNKQLFDVTCEAGHVESVVPAASGSTVNDSPSHIEQIDGQGRSILLPALCHAHIHLDKCFILDQCEELITGDFAEALRVTAKVKKTFSTNLQSLYDRGKRMIIDSVKCGVTAMRAHVEVDETVGMSCIEIGLKLRSEFQEVCDVQIAVFAQDPIFAGEASEETKSLLLLKNAAQRTGISIIGSAPYVEANVAYAKRNISVVLDMAYQNGLHVDFHLDYNLDPTSEPLLWFVLDELRARIASDLWQPKACVCVGHDTRATLFSSEEWKRFCHIVEEDKLPITLVGLPPSDIYMMGRNQDQTPRGTLDVPRLAREHGLKLAMSVNNVENAFTPQGPVDPLALCTMGVALFQSGTKQDCRSLIEAVTINARAAIGISTPENPVPIAGDKADFVLLRGNSSVYAAALNPVYSRTTIRNGVVVAERQVSEWVREST</sequence>